<evidence type="ECO:0000313" key="1">
    <source>
        <dbReference type="EMBL" id="KAG9332907.1"/>
    </source>
</evidence>
<dbReference type="AlphaFoldDB" id="A0A8T2N8S7"/>
<organism evidence="1 2">
    <name type="scientific">Albula glossodonta</name>
    <name type="common">roundjaw bonefish</name>
    <dbReference type="NCBI Taxonomy" id="121402"/>
    <lineage>
        <taxon>Eukaryota</taxon>
        <taxon>Metazoa</taxon>
        <taxon>Chordata</taxon>
        <taxon>Craniata</taxon>
        <taxon>Vertebrata</taxon>
        <taxon>Euteleostomi</taxon>
        <taxon>Actinopterygii</taxon>
        <taxon>Neopterygii</taxon>
        <taxon>Teleostei</taxon>
        <taxon>Albuliformes</taxon>
        <taxon>Albulidae</taxon>
        <taxon>Albula</taxon>
    </lineage>
</organism>
<sequence>MKLLQLLLEPHPPELTLSPADSLATPFLILQVFSTYPSWQGGHVVTGVQDVCLAALPGLSPHQSLTFCCARMSSNLSLALAVTRNPPWRRVTGGDGCLSEGV</sequence>
<comment type="caution">
    <text evidence="1">The sequence shown here is derived from an EMBL/GenBank/DDBJ whole genome shotgun (WGS) entry which is preliminary data.</text>
</comment>
<accession>A0A8T2N8S7</accession>
<dbReference type="Proteomes" id="UP000824540">
    <property type="component" value="Unassembled WGS sequence"/>
</dbReference>
<gene>
    <name evidence="1" type="ORF">JZ751_014391</name>
</gene>
<dbReference type="EMBL" id="JAFBMS010000231">
    <property type="protein sequence ID" value="KAG9332907.1"/>
    <property type="molecule type" value="Genomic_DNA"/>
</dbReference>
<reference evidence="1" key="1">
    <citation type="thesis" date="2021" institute="BYU ScholarsArchive" country="Provo, UT, USA">
        <title>Applications of and Algorithms for Genome Assembly and Genomic Analyses with an Emphasis on Marine Teleosts.</title>
        <authorList>
            <person name="Pickett B.D."/>
        </authorList>
    </citation>
    <scope>NUCLEOTIDE SEQUENCE</scope>
    <source>
        <strain evidence="1">HI-2016</strain>
    </source>
</reference>
<keyword evidence="2" id="KW-1185">Reference proteome</keyword>
<proteinExistence type="predicted"/>
<protein>
    <submittedName>
        <fullName evidence="1">Uncharacterized protein</fullName>
    </submittedName>
</protein>
<name>A0A8T2N8S7_9TELE</name>
<evidence type="ECO:0000313" key="2">
    <source>
        <dbReference type="Proteomes" id="UP000824540"/>
    </source>
</evidence>